<dbReference type="Proteomes" id="UP000789595">
    <property type="component" value="Unassembled WGS sequence"/>
</dbReference>
<keyword evidence="2" id="KW-0479">Metal-binding</keyword>
<dbReference type="GO" id="GO:0031418">
    <property type="term" value="F:L-ascorbic acid binding"/>
    <property type="evidence" value="ECO:0007669"/>
    <property type="project" value="InterPro"/>
</dbReference>
<dbReference type="OrthoDB" id="69177at2759"/>
<dbReference type="InterPro" id="IPR006620">
    <property type="entry name" value="Pro_4_hyd_alph"/>
</dbReference>
<keyword evidence="3" id="KW-0223">Dioxygenase</keyword>
<keyword evidence="4" id="KW-0560">Oxidoreductase</keyword>
<protein>
    <recommendedName>
        <fullName evidence="6">Fe2OG dioxygenase domain-containing protein</fullName>
    </recommendedName>
</protein>
<evidence type="ECO:0000256" key="4">
    <source>
        <dbReference type="ARBA" id="ARBA00023002"/>
    </source>
</evidence>
<feature type="domain" description="Fe2OG dioxygenase" evidence="6">
    <location>
        <begin position="141"/>
        <end position="225"/>
    </location>
</feature>
<dbReference type="InterPro" id="IPR005123">
    <property type="entry name" value="Oxoglu/Fe-dep_dioxygenase_dom"/>
</dbReference>
<comment type="caution">
    <text evidence="7">The sequence shown here is derived from an EMBL/GenBank/DDBJ whole genome shotgun (WGS) entry which is preliminary data.</text>
</comment>
<accession>A0A8J2SZ54</accession>
<dbReference type="PROSITE" id="PS51471">
    <property type="entry name" value="FE2OG_OXY"/>
    <property type="match status" value="1"/>
</dbReference>
<evidence type="ECO:0000256" key="3">
    <source>
        <dbReference type="ARBA" id="ARBA00022964"/>
    </source>
</evidence>
<evidence type="ECO:0000259" key="6">
    <source>
        <dbReference type="PROSITE" id="PS51471"/>
    </source>
</evidence>
<evidence type="ECO:0000313" key="8">
    <source>
        <dbReference type="Proteomes" id="UP000789595"/>
    </source>
</evidence>
<keyword evidence="8" id="KW-1185">Reference proteome</keyword>
<evidence type="ECO:0000313" key="7">
    <source>
        <dbReference type="EMBL" id="CAH0376259.1"/>
    </source>
</evidence>
<dbReference type="EMBL" id="CAKKNE010000005">
    <property type="protein sequence ID" value="CAH0376259.1"/>
    <property type="molecule type" value="Genomic_DNA"/>
</dbReference>
<dbReference type="GO" id="GO:0016705">
    <property type="term" value="F:oxidoreductase activity, acting on paired donors, with incorporation or reduction of molecular oxygen"/>
    <property type="evidence" value="ECO:0007669"/>
    <property type="project" value="InterPro"/>
</dbReference>
<evidence type="ECO:0000256" key="5">
    <source>
        <dbReference type="ARBA" id="ARBA00023004"/>
    </source>
</evidence>
<dbReference type="GO" id="GO:0005506">
    <property type="term" value="F:iron ion binding"/>
    <property type="evidence" value="ECO:0007669"/>
    <property type="project" value="InterPro"/>
</dbReference>
<reference evidence="7" key="1">
    <citation type="submission" date="2021-11" db="EMBL/GenBank/DDBJ databases">
        <authorList>
            <consortium name="Genoscope - CEA"/>
            <person name="William W."/>
        </authorList>
    </citation>
    <scope>NUCLEOTIDE SEQUENCE</scope>
</reference>
<dbReference type="Gene3D" id="2.60.120.620">
    <property type="entry name" value="q2cbj1_9rhob like domain"/>
    <property type="match status" value="1"/>
</dbReference>
<evidence type="ECO:0000256" key="1">
    <source>
        <dbReference type="ARBA" id="ARBA00001961"/>
    </source>
</evidence>
<dbReference type="AlphaFoldDB" id="A0A8J2SZ54"/>
<organism evidence="7 8">
    <name type="scientific">Pelagomonas calceolata</name>
    <dbReference type="NCBI Taxonomy" id="35677"/>
    <lineage>
        <taxon>Eukaryota</taxon>
        <taxon>Sar</taxon>
        <taxon>Stramenopiles</taxon>
        <taxon>Ochrophyta</taxon>
        <taxon>Pelagophyceae</taxon>
        <taxon>Pelagomonadales</taxon>
        <taxon>Pelagomonadaceae</taxon>
        <taxon>Pelagomonas</taxon>
    </lineage>
</organism>
<proteinExistence type="predicted"/>
<gene>
    <name evidence="7" type="ORF">PECAL_5P08250</name>
</gene>
<keyword evidence="5" id="KW-0408">Iron</keyword>
<dbReference type="SMART" id="SM00702">
    <property type="entry name" value="P4Hc"/>
    <property type="match status" value="1"/>
</dbReference>
<dbReference type="GO" id="GO:0051213">
    <property type="term" value="F:dioxygenase activity"/>
    <property type="evidence" value="ECO:0007669"/>
    <property type="project" value="UniProtKB-KW"/>
</dbReference>
<sequence length="226" mass="24541">MSALAAARPLLREETITVGASIGVALSGGGVLVVDRAEPKYGAKPRAWCAQHARAANTDQCWRGVDRRAYVVETTLDRAVAKRWIAAAEAHGWTTMRHHRHPTRDVPVSLLDVGAAVFEFLERDVISAVAGVYGLDAKRLSLNDCFLVKYDRDHPGLETHVDGSEYSFSLPLNDGFSGGGTFFENLGSSVRPRVGEALVHPGDLRHGGAPVVHGVRYVLVGFLRYK</sequence>
<name>A0A8J2SZ54_9STRA</name>
<comment type="cofactor">
    <cofactor evidence="1">
        <name>L-ascorbate</name>
        <dbReference type="ChEBI" id="CHEBI:38290"/>
    </cofactor>
</comment>
<evidence type="ECO:0000256" key="2">
    <source>
        <dbReference type="ARBA" id="ARBA00022723"/>
    </source>
</evidence>